<keyword evidence="9" id="KW-0675">Receptor</keyword>
<evidence type="ECO:0000256" key="3">
    <source>
        <dbReference type="ARBA" id="ARBA00022448"/>
    </source>
</evidence>
<keyword evidence="4 11" id="KW-1134">Transmembrane beta strand</keyword>
<sequence length="673" mass="75367">MEIKLDDVFDVFDGLVKQQSVTVASGFEQSTATAPASTTLITAQDIEAMGARSLDEILEAVPGMHISLSEIGFAPLYDVRGVHSASNYEVLMMVNGIPVKSLTDGGRGGWSPPPVQMIQRIEIIRGPGSALYGADAVSGVINILTKTAADMPGTEAGLRMGSHATYNPWLLYGGKVNGFDLALSLDYLDTDGHQETVHQDAQSLLDKATGTQVSEAPGRTYLQQQQLNLHANAVKGHWRMDVHWLRRRDAGAGLGTVLVINPEEYQEIDQLQASLLYHNPQLGTHWETSAQLSYRDIADDWFNQHSARPGAIRGGELLPYGAPNNSGYHQRQTRLDLSAAYRGFSRHTVRFGAGYLYADLHDVPWSFLANRQVPVMVNAETLGRVLIPENIRENRYLFAQDTWAFAPNWELTLGLRHDWYSDFDSTTNPRAALVWQINPRLAAKLLYGTAFRAPSFAEMYIPRNLAVVGNSDLKAETNTTWELGLDYRASDNLNLTLNLFNYEISDKIQRRLLTSAGATSGAIYTYDNIGTLKGQGVELESRWKINNKSSLLANFAYAKVEDGNGMEAGDYPHYQAYLRHDWLLGHSWFLDTRLNWVADRARLADDLREPLADYVELDVTLRYKDTAHKTPWNIAVGVRNLLDEDRREPGDPRLIGDYPKAGREWFTEIRYRF</sequence>
<dbReference type="Gene3D" id="2.170.130.10">
    <property type="entry name" value="TonB-dependent receptor, plug domain"/>
    <property type="match status" value="1"/>
</dbReference>
<dbReference type="SUPFAM" id="SSF56935">
    <property type="entry name" value="Porins"/>
    <property type="match status" value="1"/>
</dbReference>
<evidence type="ECO:0000256" key="8">
    <source>
        <dbReference type="ARBA" id="ARBA00023136"/>
    </source>
</evidence>
<evidence type="ECO:0000256" key="4">
    <source>
        <dbReference type="ARBA" id="ARBA00022452"/>
    </source>
</evidence>
<keyword evidence="7 12" id="KW-0798">TonB box</keyword>
<keyword evidence="5 11" id="KW-0812">Transmembrane</keyword>
<evidence type="ECO:0000259" key="14">
    <source>
        <dbReference type="Pfam" id="PF07715"/>
    </source>
</evidence>
<gene>
    <name evidence="15" type="ORF">TPSD3_09445</name>
</gene>
<feature type="domain" description="TonB-dependent receptor plug" evidence="14">
    <location>
        <begin position="33"/>
        <end position="140"/>
    </location>
</feature>
<dbReference type="GO" id="GO:0044718">
    <property type="term" value="P:siderophore transmembrane transport"/>
    <property type="evidence" value="ECO:0007669"/>
    <property type="project" value="TreeGrafter"/>
</dbReference>
<dbReference type="GO" id="GO:0015344">
    <property type="term" value="F:siderophore uptake transmembrane transporter activity"/>
    <property type="evidence" value="ECO:0007669"/>
    <property type="project" value="TreeGrafter"/>
</dbReference>
<dbReference type="PANTHER" id="PTHR30069">
    <property type="entry name" value="TONB-DEPENDENT OUTER MEMBRANE RECEPTOR"/>
    <property type="match status" value="1"/>
</dbReference>
<evidence type="ECO:0000256" key="12">
    <source>
        <dbReference type="RuleBase" id="RU003357"/>
    </source>
</evidence>
<dbReference type="PROSITE" id="PS52016">
    <property type="entry name" value="TONB_DEPENDENT_REC_3"/>
    <property type="match status" value="1"/>
</dbReference>
<dbReference type="InterPro" id="IPR000531">
    <property type="entry name" value="Beta-barrel_TonB"/>
</dbReference>
<accession>A0A251X9K4</accession>
<proteinExistence type="inferred from homology"/>
<evidence type="ECO:0000313" key="16">
    <source>
        <dbReference type="Proteomes" id="UP000194798"/>
    </source>
</evidence>
<protein>
    <recommendedName>
        <fullName evidence="17">TonB-dependent receptor</fullName>
    </recommendedName>
</protein>
<name>A0A251X9K4_9GAMM</name>
<evidence type="ECO:0000256" key="2">
    <source>
        <dbReference type="ARBA" id="ARBA00008143"/>
    </source>
</evidence>
<reference evidence="15 16" key="1">
    <citation type="submission" date="2016-12" db="EMBL/GenBank/DDBJ databases">
        <title>Thioflexothrix psekupsii D3 genome sequencing and assembly.</title>
        <authorList>
            <person name="Fomenkov A."/>
            <person name="Vincze T."/>
            <person name="Grabovich M."/>
            <person name="Anton B.P."/>
            <person name="Dubinina G."/>
            <person name="Orlova M."/>
            <person name="Belousova E."/>
            <person name="Roberts R.J."/>
        </authorList>
    </citation>
    <scope>NUCLEOTIDE SEQUENCE [LARGE SCALE GENOMIC DNA]</scope>
    <source>
        <strain evidence="15">D3</strain>
    </source>
</reference>
<dbReference type="Pfam" id="PF00593">
    <property type="entry name" value="TonB_dep_Rec_b-barrel"/>
    <property type="match status" value="1"/>
</dbReference>
<keyword evidence="16" id="KW-1185">Reference proteome</keyword>
<organism evidence="15 16">
    <name type="scientific">Thioflexithrix psekupsensis</name>
    <dbReference type="NCBI Taxonomy" id="1570016"/>
    <lineage>
        <taxon>Bacteria</taxon>
        <taxon>Pseudomonadati</taxon>
        <taxon>Pseudomonadota</taxon>
        <taxon>Gammaproteobacteria</taxon>
        <taxon>Thiotrichales</taxon>
        <taxon>Thioflexithrix</taxon>
    </lineage>
</organism>
<comment type="subcellular location">
    <subcellularLocation>
        <location evidence="1 11">Cell outer membrane</location>
        <topology evidence="1 11">Multi-pass membrane protein</topology>
    </subcellularLocation>
</comment>
<evidence type="ECO:0000256" key="11">
    <source>
        <dbReference type="PROSITE-ProRule" id="PRU01360"/>
    </source>
</evidence>
<dbReference type="CDD" id="cd01347">
    <property type="entry name" value="ligand_gated_channel"/>
    <property type="match status" value="1"/>
</dbReference>
<dbReference type="InterPro" id="IPR012910">
    <property type="entry name" value="Plug_dom"/>
</dbReference>
<dbReference type="PANTHER" id="PTHR30069:SF29">
    <property type="entry name" value="HEMOGLOBIN AND HEMOGLOBIN-HAPTOGLOBIN-BINDING PROTEIN 1-RELATED"/>
    <property type="match status" value="1"/>
</dbReference>
<comment type="caution">
    <text evidence="15">The sequence shown here is derived from an EMBL/GenBank/DDBJ whole genome shotgun (WGS) entry which is preliminary data.</text>
</comment>
<comment type="similarity">
    <text evidence="2">Belongs to the TonB-dependent receptor family. Hemoglobin/haptoglobin binding protein subfamily.</text>
</comment>
<dbReference type="InterPro" id="IPR036942">
    <property type="entry name" value="Beta-barrel_TonB_sf"/>
</dbReference>
<dbReference type="Pfam" id="PF07715">
    <property type="entry name" value="Plug"/>
    <property type="match status" value="1"/>
</dbReference>
<evidence type="ECO:0000256" key="7">
    <source>
        <dbReference type="ARBA" id="ARBA00023077"/>
    </source>
</evidence>
<dbReference type="EMBL" id="MSLT01000012">
    <property type="protein sequence ID" value="OUD14686.1"/>
    <property type="molecule type" value="Genomic_DNA"/>
</dbReference>
<evidence type="ECO:0000313" key="15">
    <source>
        <dbReference type="EMBL" id="OUD14686.1"/>
    </source>
</evidence>
<evidence type="ECO:0000256" key="9">
    <source>
        <dbReference type="ARBA" id="ARBA00023170"/>
    </source>
</evidence>
<keyword evidence="3 11" id="KW-0813">Transport</keyword>
<dbReference type="GO" id="GO:0009279">
    <property type="term" value="C:cell outer membrane"/>
    <property type="evidence" value="ECO:0007669"/>
    <property type="project" value="UniProtKB-SubCell"/>
</dbReference>
<evidence type="ECO:0000259" key="13">
    <source>
        <dbReference type="Pfam" id="PF00593"/>
    </source>
</evidence>
<evidence type="ECO:0000256" key="6">
    <source>
        <dbReference type="ARBA" id="ARBA00022729"/>
    </source>
</evidence>
<dbReference type="InterPro" id="IPR039426">
    <property type="entry name" value="TonB-dep_rcpt-like"/>
</dbReference>
<dbReference type="AlphaFoldDB" id="A0A251X9K4"/>
<dbReference type="Proteomes" id="UP000194798">
    <property type="component" value="Unassembled WGS sequence"/>
</dbReference>
<evidence type="ECO:0000256" key="1">
    <source>
        <dbReference type="ARBA" id="ARBA00004571"/>
    </source>
</evidence>
<feature type="domain" description="TonB-dependent receptor-like beta-barrel" evidence="13">
    <location>
        <begin position="261"/>
        <end position="641"/>
    </location>
</feature>
<evidence type="ECO:0000256" key="5">
    <source>
        <dbReference type="ARBA" id="ARBA00022692"/>
    </source>
</evidence>
<evidence type="ECO:0008006" key="17">
    <source>
        <dbReference type="Google" id="ProtNLM"/>
    </source>
</evidence>
<keyword evidence="6" id="KW-0732">Signal</keyword>
<dbReference type="Gene3D" id="2.40.170.20">
    <property type="entry name" value="TonB-dependent receptor, beta-barrel domain"/>
    <property type="match status" value="1"/>
</dbReference>
<evidence type="ECO:0000256" key="10">
    <source>
        <dbReference type="ARBA" id="ARBA00023237"/>
    </source>
</evidence>
<keyword evidence="10 11" id="KW-0998">Cell outer membrane</keyword>
<dbReference type="InterPro" id="IPR037066">
    <property type="entry name" value="Plug_dom_sf"/>
</dbReference>
<keyword evidence="8 11" id="KW-0472">Membrane</keyword>